<dbReference type="OrthoDB" id="9768177at2"/>
<feature type="chain" id="PRO_5016612874" evidence="10">
    <location>
        <begin position="23"/>
        <end position="1022"/>
    </location>
</feature>
<keyword evidence="5 9" id="KW-0798">TonB box</keyword>
<evidence type="ECO:0000256" key="7">
    <source>
        <dbReference type="ARBA" id="ARBA00023237"/>
    </source>
</evidence>
<evidence type="ECO:0000256" key="6">
    <source>
        <dbReference type="ARBA" id="ARBA00023136"/>
    </source>
</evidence>
<evidence type="ECO:0000313" key="14">
    <source>
        <dbReference type="Proteomes" id="UP000253319"/>
    </source>
</evidence>
<dbReference type="InterPro" id="IPR036942">
    <property type="entry name" value="Beta-barrel_TonB_sf"/>
</dbReference>
<dbReference type="InterPro" id="IPR012910">
    <property type="entry name" value="Plug_dom"/>
</dbReference>
<accession>A0A365P4B7</accession>
<proteinExistence type="inferred from homology"/>
<dbReference type="RefSeq" id="WP_113987882.1">
    <property type="nucleotide sequence ID" value="NZ_QLST01000002.1"/>
</dbReference>
<dbReference type="GO" id="GO:0009279">
    <property type="term" value="C:cell outer membrane"/>
    <property type="evidence" value="ECO:0007669"/>
    <property type="project" value="UniProtKB-SubCell"/>
</dbReference>
<dbReference type="InterPro" id="IPR008969">
    <property type="entry name" value="CarboxyPept-like_regulatory"/>
</dbReference>
<keyword evidence="10" id="KW-0732">Signal</keyword>
<name>A0A365P4B7_9FLAO</name>
<feature type="domain" description="TonB-dependent receptor-like beta-barrel" evidence="11">
    <location>
        <begin position="396"/>
        <end position="986"/>
    </location>
</feature>
<dbReference type="SUPFAM" id="SSF56935">
    <property type="entry name" value="Porins"/>
    <property type="match status" value="1"/>
</dbReference>
<evidence type="ECO:0000256" key="4">
    <source>
        <dbReference type="ARBA" id="ARBA00022692"/>
    </source>
</evidence>
<dbReference type="NCBIfam" id="TIGR04056">
    <property type="entry name" value="OMP_RagA_SusC"/>
    <property type="match status" value="1"/>
</dbReference>
<dbReference type="Proteomes" id="UP000253319">
    <property type="component" value="Unassembled WGS sequence"/>
</dbReference>
<dbReference type="AlphaFoldDB" id="A0A365P4B7"/>
<evidence type="ECO:0000256" key="10">
    <source>
        <dbReference type="SAM" id="SignalP"/>
    </source>
</evidence>
<comment type="subcellular location">
    <subcellularLocation>
        <location evidence="1 8">Cell outer membrane</location>
        <topology evidence="1 8">Multi-pass membrane protein</topology>
    </subcellularLocation>
</comment>
<comment type="caution">
    <text evidence="13">The sequence shown here is derived from an EMBL/GenBank/DDBJ whole genome shotgun (WGS) entry which is preliminary data.</text>
</comment>
<dbReference type="Pfam" id="PF00593">
    <property type="entry name" value="TonB_dep_Rec_b-barrel"/>
    <property type="match status" value="1"/>
</dbReference>
<protein>
    <submittedName>
        <fullName evidence="13">SusC/RagA family TonB-linked outer membrane protein</fullName>
    </submittedName>
</protein>
<dbReference type="Gene3D" id="2.170.130.10">
    <property type="entry name" value="TonB-dependent receptor, plug domain"/>
    <property type="match status" value="1"/>
</dbReference>
<evidence type="ECO:0000256" key="1">
    <source>
        <dbReference type="ARBA" id="ARBA00004571"/>
    </source>
</evidence>
<feature type="signal peptide" evidence="10">
    <location>
        <begin position="1"/>
        <end position="22"/>
    </location>
</feature>
<evidence type="ECO:0000259" key="11">
    <source>
        <dbReference type="Pfam" id="PF00593"/>
    </source>
</evidence>
<dbReference type="InterPro" id="IPR023997">
    <property type="entry name" value="TonB-dep_OMP_SusC/RagA_CS"/>
</dbReference>
<dbReference type="PROSITE" id="PS52016">
    <property type="entry name" value="TONB_DEPENDENT_REC_3"/>
    <property type="match status" value="1"/>
</dbReference>
<evidence type="ECO:0000256" key="5">
    <source>
        <dbReference type="ARBA" id="ARBA00023077"/>
    </source>
</evidence>
<organism evidence="13 14">
    <name type="scientific">Flavobacterium tibetense</name>
    <dbReference type="NCBI Taxonomy" id="2233533"/>
    <lineage>
        <taxon>Bacteria</taxon>
        <taxon>Pseudomonadati</taxon>
        <taxon>Bacteroidota</taxon>
        <taxon>Flavobacteriia</taxon>
        <taxon>Flavobacteriales</taxon>
        <taxon>Flavobacteriaceae</taxon>
        <taxon>Flavobacterium</taxon>
    </lineage>
</organism>
<dbReference type="Gene3D" id="2.40.170.20">
    <property type="entry name" value="TonB-dependent receptor, beta-barrel domain"/>
    <property type="match status" value="1"/>
</dbReference>
<comment type="similarity">
    <text evidence="8 9">Belongs to the TonB-dependent receptor family.</text>
</comment>
<dbReference type="Gene3D" id="2.60.40.1120">
    <property type="entry name" value="Carboxypeptidase-like, regulatory domain"/>
    <property type="match status" value="1"/>
</dbReference>
<dbReference type="InterPro" id="IPR037066">
    <property type="entry name" value="Plug_dom_sf"/>
</dbReference>
<keyword evidence="3 8" id="KW-1134">Transmembrane beta strand</keyword>
<evidence type="ECO:0000259" key="12">
    <source>
        <dbReference type="Pfam" id="PF07715"/>
    </source>
</evidence>
<keyword evidence="4 8" id="KW-0812">Transmembrane</keyword>
<keyword evidence="6 8" id="KW-0472">Membrane</keyword>
<dbReference type="Pfam" id="PF13715">
    <property type="entry name" value="CarbopepD_reg_2"/>
    <property type="match status" value="1"/>
</dbReference>
<evidence type="ECO:0000256" key="2">
    <source>
        <dbReference type="ARBA" id="ARBA00022448"/>
    </source>
</evidence>
<dbReference type="InterPro" id="IPR023996">
    <property type="entry name" value="TonB-dep_OMP_SusC/RagA"/>
</dbReference>
<evidence type="ECO:0000313" key="13">
    <source>
        <dbReference type="EMBL" id="RBA29399.1"/>
    </source>
</evidence>
<dbReference type="NCBIfam" id="TIGR04057">
    <property type="entry name" value="SusC_RagA_signa"/>
    <property type="match status" value="1"/>
</dbReference>
<dbReference type="EMBL" id="QLST01000002">
    <property type="protein sequence ID" value="RBA29399.1"/>
    <property type="molecule type" value="Genomic_DNA"/>
</dbReference>
<reference evidence="13 14" key="1">
    <citation type="submission" date="2018-06" db="EMBL/GenBank/DDBJ databases">
        <title>Flavobacterium tibetense sp. nov., isolated from a wetland YonghuCo on Tibetan Plateau.</title>
        <authorList>
            <person name="Xing P."/>
            <person name="Phurbu D."/>
            <person name="Lu H."/>
        </authorList>
    </citation>
    <scope>NUCLEOTIDE SEQUENCE [LARGE SCALE GENOMIC DNA]</scope>
    <source>
        <strain evidence="13 14">YH5</strain>
    </source>
</reference>
<dbReference type="InterPro" id="IPR000531">
    <property type="entry name" value="Beta-barrel_TonB"/>
</dbReference>
<dbReference type="Pfam" id="PF07715">
    <property type="entry name" value="Plug"/>
    <property type="match status" value="1"/>
</dbReference>
<gene>
    <name evidence="13" type="ORF">DPN68_01775</name>
</gene>
<evidence type="ECO:0000256" key="9">
    <source>
        <dbReference type="RuleBase" id="RU003357"/>
    </source>
</evidence>
<feature type="domain" description="TonB-dependent receptor plug" evidence="12">
    <location>
        <begin position="114"/>
        <end position="222"/>
    </location>
</feature>
<keyword evidence="7 8" id="KW-0998">Cell outer membrane</keyword>
<dbReference type="SUPFAM" id="SSF49464">
    <property type="entry name" value="Carboxypeptidase regulatory domain-like"/>
    <property type="match status" value="1"/>
</dbReference>
<evidence type="ECO:0000256" key="8">
    <source>
        <dbReference type="PROSITE-ProRule" id="PRU01360"/>
    </source>
</evidence>
<dbReference type="InterPro" id="IPR039426">
    <property type="entry name" value="TonB-dep_rcpt-like"/>
</dbReference>
<sequence>MRSKFKWIFTLLVAFTMQFSFAQQKTVTGVVSDKQGPLAGANVVVQGTTNGTTTDFDGNYSIQAKQGDVLEITYTGMRKMTVKVGASNVVNAIMEEDILTGSEVVVQGFRTVTKQTAVTSIAKVDSKTIENRPNANVMNTLQGQLAGVNITTGTGQPGAKSSVIIRGIGSFNASSDPLYVIDGFPSNSDNFRSINPNDIESVQVLKDAAATSEYGSRGTNGVIIIKTKTGSFGEDKTTFRYSTQHGITELQTPKYNYASSKQLLRIEREYGTGMGVGMTDAEIDAFGVNTDWVDYFFRTGVSTAHNLSVEKNAKNMNSFTSVSYFNQEGVLNTTNLKRFTVRNNLNGKSTNGKFNYSMNIGLGFSKNNEATNAGEGAVNRNYLLGAYISAPYLDPNRYEGSVWTLDEFFNTPGLLSTPYMLIDKLNTYVNETQETRFNVATEASYKITKELTGRIRTSAEFLTNRFNQAEFPDSFNALLFSNTPGVPSFDGGAFNGFEDINQRREFLLNNLYQLDYKKTIGKHTFGLAANTEYNFSTFTQQNMRQRGLNPQTFVPNTGVGYLVDTGANDWYVPQISANRRRVDYISYFGSFDYDFDEKYGFVASLRRDKVSYFADDKQAESFWSVGGRWNLDKESFMDNATFIDVLKLRGSYGTVGNARIVGGTIYAPISPNALYLDNYNVANNVYNGQLGYGIGFGFPSLKWELTKQWNAGLDFEMFKGRLRGTYDYYNRETVDMFLGQPVSNSSGTSQLNINSDASLTNFGHEIQLAYDLIRNPEKGVLLTVRANGAHNTNRVDGIISNNGRIQHGTVNVSDNGGMYFEYYTIPYVGVNETNGELLFLDINGNVTENVTSADQRKTGKNFLPTWQGGFGFDFEYKGFFTSSTFTFVTDVWRFDTDLDVLNDPTNLGQFTVTSDLLNAWTPTNTNTNVPSLTASNLGSQVLSDRFLKDASYVRLRNLQIGYRIPKKFLANTFISDLSLTLQGENLWTWTKWQGFDAESNRIEDVYQYPSPRQYTFGLDIKF</sequence>
<keyword evidence="14" id="KW-1185">Reference proteome</keyword>
<evidence type="ECO:0000256" key="3">
    <source>
        <dbReference type="ARBA" id="ARBA00022452"/>
    </source>
</evidence>
<keyword evidence="2 8" id="KW-0813">Transport</keyword>